<dbReference type="EMBL" id="KZ987828">
    <property type="protein sequence ID" value="RKP14487.1"/>
    <property type="molecule type" value="Genomic_DNA"/>
</dbReference>
<feature type="region of interest" description="Disordered" evidence="2">
    <location>
        <begin position="166"/>
        <end position="193"/>
    </location>
</feature>
<keyword evidence="4" id="KW-1185">Reference proteome</keyword>
<dbReference type="AlphaFoldDB" id="A0A4P9Y643"/>
<gene>
    <name evidence="3" type="ORF">BJ684DRAFT_15196</name>
</gene>
<dbReference type="Proteomes" id="UP000267251">
    <property type="component" value="Unassembled WGS sequence"/>
</dbReference>
<proteinExistence type="predicted"/>
<organism evidence="3 4">
    <name type="scientific">Piptocephalis cylindrospora</name>
    <dbReference type="NCBI Taxonomy" id="1907219"/>
    <lineage>
        <taxon>Eukaryota</taxon>
        <taxon>Fungi</taxon>
        <taxon>Fungi incertae sedis</taxon>
        <taxon>Zoopagomycota</taxon>
        <taxon>Zoopagomycotina</taxon>
        <taxon>Zoopagomycetes</taxon>
        <taxon>Zoopagales</taxon>
        <taxon>Piptocephalidaceae</taxon>
        <taxon>Piptocephalis</taxon>
    </lineage>
</organism>
<feature type="region of interest" description="Disordered" evidence="2">
    <location>
        <begin position="319"/>
        <end position="341"/>
    </location>
</feature>
<feature type="compositionally biased region" description="Polar residues" evidence="2">
    <location>
        <begin position="328"/>
        <end position="341"/>
    </location>
</feature>
<feature type="region of interest" description="Disordered" evidence="2">
    <location>
        <begin position="207"/>
        <end position="283"/>
    </location>
</feature>
<evidence type="ECO:0000256" key="2">
    <source>
        <dbReference type="SAM" id="MobiDB-lite"/>
    </source>
</evidence>
<feature type="coiled-coil region" evidence="1">
    <location>
        <begin position="89"/>
        <end position="123"/>
    </location>
</feature>
<evidence type="ECO:0000313" key="3">
    <source>
        <dbReference type="EMBL" id="RKP14487.1"/>
    </source>
</evidence>
<sequence length="341" mass="36963">MTLSSSSFPPSPPPMPATPLPPSAFPGFALHHLRYLLPLGALFITALAQKVYYRFTRKRRRPLTLEGPGGIAHDWHHAREISDGMGLLLVGHARELARLAKERDDLREQCGELQGQVSRLQEALTEKESTVTCPVCGHDATQYSSELPEEGEVDEKDEEGFWGWREGSWEEEDSSYPGIISSEGEGILNPPSPIVRSLSAVHLSGNVTSRSDATSGPMRSEASASLQDPEESGSHLLDEPVSSQEESSTHHSPAWEASPPSLPPPLLPRRSSAPAALADPGSTHGLVRDLQRISAVLDTAEDQVTGMTMAIQLLHSSASASHRAPSQYRHSVSSFSDLARH</sequence>
<accession>A0A4P9Y643</accession>
<evidence type="ECO:0000313" key="4">
    <source>
        <dbReference type="Proteomes" id="UP000267251"/>
    </source>
</evidence>
<dbReference type="OrthoDB" id="10551056at2759"/>
<name>A0A4P9Y643_9FUNG</name>
<evidence type="ECO:0000256" key="1">
    <source>
        <dbReference type="SAM" id="Coils"/>
    </source>
</evidence>
<protein>
    <submittedName>
        <fullName evidence="3">Uncharacterized protein</fullName>
    </submittedName>
</protein>
<keyword evidence="1" id="KW-0175">Coiled coil</keyword>
<reference evidence="4" key="1">
    <citation type="journal article" date="2018" name="Nat. Microbiol.">
        <title>Leveraging single-cell genomics to expand the fungal tree of life.</title>
        <authorList>
            <person name="Ahrendt S.R."/>
            <person name="Quandt C.A."/>
            <person name="Ciobanu D."/>
            <person name="Clum A."/>
            <person name="Salamov A."/>
            <person name="Andreopoulos B."/>
            <person name="Cheng J.F."/>
            <person name="Woyke T."/>
            <person name="Pelin A."/>
            <person name="Henrissat B."/>
            <person name="Reynolds N.K."/>
            <person name="Benny G.L."/>
            <person name="Smith M.E."/>
            <person name="James T.Y."/>
            <person name="Grigoriev I.V."/>
        </authorList>
    </citation>
    <scope>NUCLEOTIDE SEQUENCE [LARGE SCALE GENOMIC DNA]</scope>
</reference>
<feature type="compositionally biased region" description="Low complexity" evidence="2">
    <location>
        <begin position="268"/>
        <end position="278"/>
    </location>
</feature>